<evidence type="ECO:0000313" key="1">
    <source>
        <dbReference type="EMBL" id="PHN03837.1"/>
    </source>
</evidence>
<evidence type="ECO:0000313" key="2">
    <source>
        <dbReference type="Proteomes" id="UP000223913"/>
    </source>
</evidence>
<dbReference type="PROSITE" id="PS51257">
    <property type="entry name" value="PROKAR_LIPOPROTEIN"/>
    <property type="match status" value="1"/>
</dbReference>
<gene>
    <name evidence="1" type="ORF">CRP01_25155</name>
</gene>
<dbReference type="Proteomes" id="UP000223913">
    <property type="component" value="Unassembled WGS sequence"/>
</dbReference>
<dbReference type="EMBL" id="PDUD01000029">
    <property type="protein sequence ID" value="PHN03837.1"/>
    <property type="molecule type" value="Genomic_DNA"/>
</dbReference>
<comment type="caution">
    <text evidence="1">The sequence shown here is derived from an EMBL/GenBank/DDBJ whole genome shotgun (WGS) entry which is preliminary data.</text>
</comment>
<name>A0A2D0N5W1_FLAN2</name>
<sequence>MKHFLYISLFLLAFGFTACEKETYDYASAPSLTPEERFDRMEKPLILYQFAQRQLESGQESGWLIDREGWVRTYHKAYTPGSVPSSDQAVLAQLELEYLYGEASEGIFQIEKAELAEYLLQSVGLNQNQLSDRTTQEGAPLSQAFFAYAQKTTHVSAGQSGGGGCNNGGNDYIQVTQIYRSVVDLQGPESRYNTSAKGQAIHTWLLAIQEELNSKLDQ</sequence>
<organism evidence="1 2">
    <name type="scientific">Flavilitoribacter nigricans (strain ATCC 23147 / DSM 23189 / NBRC 102662 / NCIMB 1420 / SS-2)</name>
    <name type="common">Lewinella nigricans</name>
    <dbReference type="NCBI Taxonomy" id="1122177"/>
    <lineage>
        <taxon>Bacteria</taxon>
        <taxon>Pseudomonadati</taxon>
        <taxon>Bacteroidota</taxon>
        <taxon>Saprospiria</taxon>
        <taxon>Saprospirales</taxon>
        <taxon>Lewinellaceae</taxon>
        <taxon>Flavilitoribacter</taxon>
    </lineage>
</organism>
<reference evidence="1 2" key="1">
    <citation type="submission" date="2017-10" db="EMBL/GenBank/DDBJ databases">
        <title>The draft genome sequence of Lewinella nigricans NBRC 102662.</title>
        <authorList>
            <person name="Wang K."/>
        </authorList>
    </citation>
    <scope>NUCLEOTIDE SEQUENCE [LARGE SCALE GENOMIC DNA]</scope>
    <source>
        <strain evidence="1 2">NBRC 102662</strain>
    </source>
</reference>
<protein>
    <submittedName>
        <fullName evidence="1">Uncharacterized protein</fullName>
    </submittedName>
</protein>
<accession>A0A2D0N5W1</accession>
<dbReference type="AlphaFoldDB" id="A0A2D0N5W1"/>
<proteinExistence type="predicted"/>
<keyword evidence="2" id="KW-1185">Reference proteome</keyword>
<dbReference type="RefSeq" id="WP_099152870.1">
    <property type="nucleotide sequence ID" value="NZ_PDUD01000029.1"/>
</dbReference>